<dbReference type="Pfam" id="PF10396">
    <property type="entry name" value="TrmE_N"/>
    <property type="match status" value="1"/>
</dbReference>
<dbReference type="PANTHER" id="PTHR42714:SF2">
    <property type="entry name" value="TRNA MODIFICATION GTPASE GTPBP3, MITOCHONDRIAL"/>
    <property type="match status" value="1"/>
</dbReference>
<dbReference type="PANTHER" id="PTHR42714">
    <property type="entry name" value="TRNA MODIFICATION GTPASE GTPBP3"/>
    <property type="match status" value="1"/>
</dbReference>
<evidence type="ECO:0000313" key="5">
    <source>
        <dbReference type="Proteomes" id="UP000324479"/>
    </source>
</evidence>
<dbReference type="CDD" id="cd04164">
    <property type="entry name" value="trmE"/>
    <property type="match status" value="1"/>
</dbReference>
<sequence>MSPQQDDTLPIRSRGVEDEMQSIPTKHPPTTRDAPERDASSASTTKPGGLGKDFSTVNFPSGDGGRPTRCAVMTGHGRAAVAVIDLRGPEATSCLNSLFRPARQRPYRPGQVRYGVWTGNGGDQAGESVVIVPIAGDHFEIHCHGGDAATDRIIADLASLGVQGAPAGPDSNWVGNDRWSQQASELLIRCVTDRTAAIAMDQVRGALSDWRKEMLQLLRSSPANATMVAEHSARIAAAGRIGQRLDRPWSVVLAGPPNVGKSSLINAIVGYDRSIIMDLPGTTRDVLDADTVVQGWPLRLRDTAGLHDAAESIERQGIERAVLAAGEADLIVIVTAPGNETLSQQASQALASLLDRVPILTVFNKADLANPSADVALRTVATSGQGVDELIDAILGRLLADLPPPGDPVPVSEDQTAWVTEVAALGDDPDAMMDRLSQPATR</sequence>
<dbReference type="Gene3D" id="3.40.50.300">
    <property type="entry name" value="P-loop containing nucleotide triphosphate hydrolases"/>
    <property type="match status" value="1"/>
</dbReference>
<dbReference type="InterPro" id="IPR027417">
    <property type="entry name" value="P-loop_NTPase"/>
</dbReference>
<dbReference type="GO" id="GO:0005525">
    <property type="term" value="F:GTP binding"/>
    <property type="evidence" value="ECO:0007669"/>
    <property type="project" value="InterPro"/>
</dbReference>
<keyword evidence="5" id="KW-1185">Reference proteome</keyword>
<organism evidence="4 5">
    <name type="scientific">Roseiconus nitratireducens</name>
    <dbReference type="NCBI Taxonomy" id="2605748"/>
    <lineage>
        <taxon>Bacteria</taxon>
        <taxon>Pseudomonadati</taxon>
        <taxon>Planctomycetota</taxon>
        <taxon>Planctomycetia</taxon>
        <taxon>Pirellulales</taxon>
        <taxon>Pirellulaceae</taxon>
        <taxon>Roseiconus</taxon>
    </lineage>
</organism>
<feature type="domain" description="G" evidence="2">
    <location>
        <begin position="251"/>
        <end position="365"/>
    </location>
</feature>
<dbReference type="InterPro" id="IPR018948">
    <property type="entry name" value="GTP-bd_TrmE_N"/>
</dbReference>
<name>A0A5M6DKQ0_9BACT</name>
<dbReference type="SUPFAM" id="SSF52540">
    <property type="entry name" value="P-loop containing nucleoside triphosphate hydrolases"/>
    <property type="match status" value="1"/>
</dbReference>
<dbReference type="Gene3D" id="1.20.120.430">
    <property type="entry name" value="tRNA modification GTPase MnmE domain 2"/>
    <property type="match status" value="1"/>
</dbReference>
<reference evidence="4 5" key="1">
    <citation type="submission" date="2019-08" db="EMBL/GenBank/DDBJ databases">
        <authorList>
            <person name="Dhanesh K."/>
            <person name="Kumar G."/>
            <person name="Sasikala C."/>
            <person name="Venkata Ramana C."/>
        </authorList>
    </citation>
    <scope>NUCLEOTIDE SEQUENCE [LARGE SCALE GENOMIC DNA]</scope>
    <source>
        <strain evidence="4 5">JC645</strain>
    </source>
</reference>
<dbReference type="NCBIfam" id="TIGR00231">
    <property type="entry name" value="small_GTP"/>
    <property type="match status" value="1"/>
</dbReference>
<dbReference type="GO" id="GO:0030488">
    <property type="term" value="P:tRNA methylation"/>
    <property type="evidence" value="ECO:0007669"/>
    <property type="project" value="TreeGrafter"/>
</dbReference>
<evidence type="ECO:0000259" key="3">
    <source>
        <dbReference type="Pfam" id="PF10396"/>
    </source>
</evidence>
<dbReference type="GO" id="GO:0002098">
    <property type="term" value="P:tRNA wobble uridine modification"/>
    <property type="evidence" value="ECO:0007669"/>
    <property type="project" value="TreeGrafter"/>
</dbReference>
<comment type="caution">
    <text evidence="4">The sequence shown here is derived from an EMBL/GenBank/DDBJ whole genome shotgun (WGS) entry which is preliminary data.</text>
</comment>
<dbReference type="InterPro" id="IPR006073">
    <property type="entry name" value="GTP-bd"/>
</dbReference>
<dbReference type="InterPro" id="IPR031168">
    <property type="entry name" value="G_TrmE"/>
</dbReference>
<dbReference type="InterPro" id="IPR005225">
    <property type="entry name" value="Small_GTP-bd"/>
</dbReference>
<dbReference type="EMBL" id="VWOX01000001">
    <property type="protein sequence ID" value="KAA5546966.1"/>
    <property type="molecule type" value="Genomic_DNA"/>
</dbReference>
<dbReference type="InterPro" id="IPR027368">
    <property type="entry name" value="MnmE_dom2"/>
</dbReference>
<evidence type="ECO:0000256" key="1">
    <source>
        <dbReference type="SAM" id="MobiDB-lite"/>
    </source>
</evidence>
<protein>
    <submittedName>
        <fullName evidence="4">GTP-binding protein</fullName>
    </submittedName>
</protein>
<dbReference type="Gene3D" id="3.30.1360.120">
    <property type="entry name" value="Probable tRNA modification gtpase trme, domain 1"/>
    <property type="match status" value="1"/>
</dbReference>
<dbReference type="Pfam" id="PF01926">
    <property type="entry name" value="MMR_HSR1"/>
    <property type="match status" value="1"/>
</dbReference>
<evidence type="ECO:0000313" key="4">
    <source>
        <dbReference type="EMBL" id="KAA5546966.1"/>
    </source>
</evidence>
<dbReference type="GO" id="GO:0005829">
    <property type="term" value="C:cytosol"/>
    <property type="evidence" value="ECO:0007669"/>
    <property type="project" value="TreeGrafter"/>
</dbReference>
<feature type="region of interest" description="Disordered" evidence="1">
    <location>
        <begin position="1"/>
        <end position="65"/>
    </location>
</feature>
<gene>
    <name evidence="4" type="ORF">FYK55_00660</name>
</gene>
<proteinExistence type="predicted"/>
<dbReference type="SUPFAM" id="SSF103025">
    <property type="entry name" value="Folate-binding domain"/>
    <property type="match status" value="1"/>
</dbReference>
<dbReference type="Proteomes" id="UP000324479">
    <property type="component" value="Unassembled WGS sequence"/>
</dbReference>
<accession>A0A5M6DKQ0</accession>
<dbReference type="AlphaFoldDB" id="A0A5M6DKQ0"/>
<evidence type="ECO:0000259" key="2">
    <source>
        <dbReference type="Pfam" id="PF01926"/>
    </source>
</evidence>
<feature type="domain" description="GTP-binding protein TrmE N-terminal" evidence="3">
    <location>
        <begin position="70"/>
        <end position="168"/>
    </location>
</feature>
<dbReference type="InterPro" id="IPR027266">
    <property type="entry name" value="TrmE/GcvT-like"/>
</dbReference>